<protein>
    <submittedName>
        <fullName evidence="1">Uncharacterized protein</fullName>
    </submittedName>
</protein>
<evidence type="ECO:0000313" key="1">
    <source>
        <dbReference type="EMBL" id="AKQ45656.1"/>
    </source>
</evidence>
<name>A0A0H4W5H0_9BACT</name>
<accession>A0A0H4W5H0</accession>
<organism evidence="1 2">
    <name type="scientific">Rufibacter radiotolerans</name>
    <dbReference type="NCBI Taxonomy" id="1379910"/>
    <lineage>
        <taxon>Bacteria</taxon>
        <taxon>Pseudomonadati</taxon>
        <taxon>Bacteroidota</taxon>
        <taxon>Cytophagia</taxon>
        <taxon>Cytophagales</taxon>
        <taxon>Hymenobacteraceae</taxon>
        <taxon>Rufibacter</taxon>
    </lineage>
</organism>
<sequence length="236" mass="27880">MQAKAQKVLIEPYVIGLVEDFKGRQWVKDSPKEAIYIDKFHQTEAKLLQYLDSLVTTYNKKTYDKIQLSLENWEQKNCYYCHEFKLMYSDRLADKVNDAYSFKWEKEVNDANQKVYVGTLKTNAFKTPQEKASFLAGAYTRYGLREADTYTYRFSGTRSKFKAILRELEALRCDILEVKLDDETSPIQQISFTPSEQLRPYLEKQDKLRRDILTKKEAVKREKGNVKEIFDNVQEQ</sequence>
<dbReference type="KEGG" id="ruf:TH63_08315"/>
<keyword evidence="2" id="KW-1185">Reference proteome</keyword>
<dbReference type="STRING" id="1379910.TH63_08315"/>
<gene>
    <name evidence="1" type="ORF">TH63_08315</name>
</gene>
<reference evidence="1 2" key="1">
    <citation type="submission" date="2015-01" db="EMBL/GenBank/DDBJ databases">
        <title>Rufibacter sp./DG31D/ whole genome sequencing.</title>
        <authorList>
            <person name="Kim M.K."/>
            <person name="Srinivasan S."/>
            <person name="Lee J.-J."/>
        </authorList>
    </citation>
    <scope>NUCLEOTIDE SEQUENCE [LARGE SCALE GENOMIC DNA]</scope>
    <source>
        <strain evidence="1 2">DG31D</strain>
    </source>
</reference>
<dbReference type="Proteomes" id="UP000036458">
    <property type="component" value="Chromosome"/>
</dbReference>
<proteinExistence type="predicted"/>
<dbReference type="AlphaFoldDB" id="A0A0H4W5H0"/>
<dbReference type="EMBL" id="CP010777">
    <property type="protein sequence ID" value="AKQ45656.1"/>
    <property type="molecule type" value="Genomic_DNA"/>
</dbReference>
<evidence type="ECO:0000313" key="2">
    <source>
        <dbReference type="Proteomes" id="UP000036458"/>
    </source>
</evidence>
<dbReference type="PATRIC" id="fig|1379910.4.peg.1810"/>